<comment type="caution">
    <text evidence="1">The sequence shown here is derived from an EMBL/GenBank/DDBJ whole genome shotgun (WGS) entry which is preliminary data.</text>
</comment>
<accession>A0A2V2CXU8</accession>
<dbReference type="AlphaFoldDB" id="A0A2V2CXU8"/>
<evidence type="ECO:0000313" key="2">
    <source>
        <dbReference type="Proteomes" id="UP000260943"/>
    </source>
</evidence>
<name>A0A2V2CXU8_9ACTN</name>
<proteinExistence type="predicted"/>
<dbReference type="RefSeq" id="WP_009141160.1">
    <property type="nucleotide sequence ID" value="NZ_CABKQG010000003.1"/>
</dbReference>
<reference evidence="1 2" key="1">
    <citation type="submission" date="2018-08" db="EMBL/GenBank/DDBJ databases">
        <title>A genome reference for cultivated species of the human gut microbiota.</title>
        <authorList>
            <person name="Zou Y."/>
            <person name="Xue W."/>
            <person name="Luo G."/>
        </authorList>
    </citation>
    <scope>NUCLEOTIDE SEQUENCE [LARGE SCALE GENOMIC DNA]</scope>
    <source>
        <strain evidence="1 2">TF08-14</strain>
    </source>
</reference>
<dbReference type="Proteomes" id="UP000260943">
    <property type="component" value="Unassembled WGS sequence"/>
</dbReference>
<dbReference type="GeneID" id="62758854"/>
<protein>
    <submittedName>
        <fullName evidence="1">Uncharacterized protein</fullName>
    </submittedName>
</protein>
<organism evidence="1 2">
    <name type="scientific">Collinsella tanakaei</name>
    <dbReference type="NCBI Taxonomy" id="626935"/>
    <lineage>
        <taxon>Bacteria</taxon>
        <taxon>Bacillati</taxon>
        <taxon>Actinomycetota</taxon>
        <taxon>Coriobacteriia</taxon>
        <taxon>Coriobacteriales</taxon>
        <taxon>Coriobacteriaceae</taxon>
        <taxon>Collinsella</taxon>
    </lineage>
</organism>
<dbReference type="EMBL" id="QSRJ01000009">
    <property type="protein sequence ID" value="RGL09480.1"/>
    <property type="molecule type" value="Genomic_DNA"/>
</dbReference>
<sequence>MDYRVPVAVRLRVDTDGTVQPKTIEWPDGREFDIVRVGGRTRTVDRESGEIGWCYEVTLSLMKRDEARRLYRFGPIWYVYCHSRYR</sequence>
<gene>
    <name evidence="1" type="ORF">DXC81_07705</name>
</gene>
<evidence type="ECO:0000313" key="1">
    <source>
        <dbReference type="EMBL" id="RGL09480.1"/>
    </source>
</evidence>